<evidence type="ECO:0000313" key="2">
    <source>
        <dbReference type="Proteomes" id="UP000025227"/>
    </source>
</evidence>
<organism evidence="2 3">
    <name type="scientific">Haemonchus contortus</name>
    <name type="common">Barber pole worm</name>
    <dbReference type="NCBI Taxonomy" id="6289"/>
    <lineage>
        <taxon>Eukaryota</taxon>
        <taxon>Metazoa</taxon>
        <taxon>Ecdysozoa</taxon>
        <taxon>Nematoda</taxon>
        <taxon>Chromadorea</taxon>
        <taxon>Rhabditida</taxon>
        <taxon>Rhabditina</taxon>
        <taxon>Rhabditomorpha</taxon>
        <taxon>Strongyloidea</taxon>
        <taxon>Trichostrongylidae</taxon>
        <taxon>Haemonchus</taxon>
    </lineage>
</organism>
<name>A0A7I4Y7Q7_HAECO</name>
<dbReference type="OrthoDB" id="10060112at2759"/>
<dbReference type="SUPFAM" id="SSF56672">
    <property type="entry name" value="DNA/RNA polymerases"/>
    <property type="match status" value="1"/>
</dbReference>
<evidence type="ECO:0000259" key="1">
    <source>
        <dbReference type="PROSITE" id="PS50164"/>
    </source>
</evidence>
<dbReference type="WBParaSite" id="HCON_00064210-00001">
    <property type="protein sequence ID" value="HCON_00064210-00001"/>
    <property type="gene ID" value="HCON_00064210"/>
</dbReference>
<dbReference type="InterPro" id="IPR000305">
    <property type="entry name" value="GIY-YIG_endonuc"/>
</dbReference>
<proteinExistence type="predicted"/>
<dbReference type="Pfam" id="PF26215">
    <property type="entry name" value="HTH_animal"/>
    <property type="match status" value="1"/>
</dbReference>
<dbReference type="PROSITE" id="PS50164">
    <property type="entry name" value="GIY_YIG"/>
    <property type="match status" value="1"/>
</dbReference>
<dbReference type="PANTHER" id="PTHR21301:SF10">
    <property type="entry name" value="REVERSE TRANSCRIPTASE DOMAIN-CONTAINING PROTEIN"/>
    <property type="match status" value="1"/>
</dbReference>
<dbReference type="Gene3D" id="3.40.1440.10">
    <property type="entry name" value="GIY-YIG endonuclease"/>
    <property type="match status" value="1"/>
</dbReference>
<dbReference type="InterPro" id="IPR035901">
    <property type="entry name" value="GIY-YIG_endonuc_sf"/>
</dbReference>
<evidence type="ECO:0000313" key="3">
    <source>
        <dbReference type="WBParaSite" id="HCON_00064210-00001"/>
    </source>
</evidence>
<dbReference type="CDD" id="cd10442">
    <property type="entry name" value="GIY-YIG_PLEs"/>
    <property type="match status" value="1"/>
</dbReference>
<dbReference type="InterPro" id="IPR058912">
    <property type="entry name" value="HTH_animal"/>
</dbReference>
<accession>A0A7I4Y7Q7</accession>
<protein>
    <submittedName>
        <fullName evidence="3">GIY-YIG domain-containing protein</fullName>
    </submittedName>
</protein>
<dbReference type="Pfam" id="PF00078">
    <property type="entry name" value="RVT_1"/>
    <property type="match status" value="1"/>
</dbReference>
<dbReference type="InterPro" id="IPR043502">
    <property type="entry name" value="DNA/RNA_pol_sf"/>
</dbReference>
<sequence length="1185" mass="135059">MVQHFIQSTFRRYRLRQDLEAKKNLRFIQPMHHFRLQLAQVNLQTSEYVLIKTHKLAPNTHASLDPSDFKVRPIISNVGGPTDRISWLLNLVLTQLLTFIPAHLSNTRRFLDQLRETRFRRNHVIESFDVTSLYTNVSNGDALQATHELLNEHAGSINMYGLSVSHVMTLVKECLDCSIFRWSGQYFRQVRGLAMGQRLAPVLAIVYMSKIEKPVLDRRPVNSVWLDIAHRADLPKSLITRLKCDLPVCPVLYVLIKTHKLAPNTHASLDPSDFKVRPIISNVGGPTDRISWLLNLVLTQLLTFIPAHLSNTRRFLDQLRETRFRRNHVIESFDVTSLYTNVSNGDALQATHELLNEHAGSINMYGLSVSHVMTLVKECLDCSIFRWSGQYFRQVRGLAMGQRLAPVLAIVYMSKIEKPVLDRRPVNSVWLDIAHRADLPKSLITRLKCDLPVCPVLYVLIKTHKLAPNTHASLDPSDFKVRPIISNVGGPTDRISWLLNLVLTQLLTFIPAHLSNTRRFLDQLRETRFRRNHVIESFDVTSLYTNVSNGDALQATHELLNEHAGSINMYGLSVSHVMTLVKECLDCSIFRWSGQYFRQVRGLAMGQRLAPVLAIVYMSKIEKPVLDRRPVNSVWLDIAHRADLPKSLITRLKCDLPVCPVLYVLIKTHKLAPNTHASLDPSDFKVRPIISNVGGPTDRISWLLNLVLTQLLTFIPAHLSNTRRFLDQLRETRFRRNHVIESFDVTSLYTNVSNGDALQATHELLNEHAGSINMYGLSVSHVMTLVKECLDCSIFRWSGQYFRQVRGLAMGQRLAPVLAIVYMSKIEKPVLDRRPVLYCRYVDDCFVACSTQKEMDTCFELLNTQAENIRFTREKPIDTWLPFLNMQVQLERGFLRTKWYRKPTSKNILVHFRSAHPLKTKQAITRNMFRTAKMVSSGDREVAESVKLAREVAITNGYPLKERSLRRPSRSRPHGHTDESLEKVTFCLPFVSDSVSSDVRTALRKCGLDDMVRVVEVPPTNLRKKLVQNRLYDRLCITPHCVICPNGREGDCMASGVIYVITCEACGDEYIGETGRPLLCRIKEHLAGLKNSRPETPLGEHRRNRHGGVEFEVSVRILMREPTTSARKTLEAFWIRAKDPKINRKDECLAITSELAPFIDLCGLQLPPASSRGSGHPGPTHCENV</sequence>
<dbReference type="Proteomes" id="UP000025227">
    <property type="component" value="Unplaced"/>
</dbReference>
<dbReference type="AlphaFoldDB" id="A0A7I4Y7Q7"/>
<dbReference type="CDD" id="cd00304">
    <property type="entry name" value="RT_like"/>
    <property type="match status" value="1"/>
</dbReference>
<dbReference type="InterPro" id="IPR000477">
    <property type="entry name" value="RT_dom"/>
</dbReference>
<reference evidence="3" key="1">
    <citation type="submission" date="2020-12" db="UniProtKB">
        <authorList>
            <consortium name="WormBaseParasite"/>
        </authorList>
    </citation>
    <scope>IDENTIFICATION</scope>
    <source>
        <strain evidence="3">MHco3</strain>
    </source>
</reference>
<feature type="domain" description="GIY-YIG" evidence="1">
    <location>
        <begin position="1054"/>
        <end position="1144"/>
    </location>
</feature>
<keyword evidence="2" id="KW-1185">Reference proteome</keyword>
<dbReference type="PANTHER" id="PTHR21301">
    <property type="entry name" value="REVERSE TRANSCRIPTASE"/>
    <property type="match status" value="1"/>
</dbReference>